<evidence type="ECO:0000259" key="3">
    <source>
        <dbReference type="Pfam" id="PF15983"/>
    </source>
</evidence>
<protein>
    <recommendedName>
        <fullName evidence="3">DUF4767 domain-containing protein</fullName>
    </recommendedName>
</protein>
<evidence type="ECO:0000313" key="4">
    <source>
        <dbReference type="EMBL" id="GEQ48809.1"/>
    </source>
</evidence>
<dbReference type="AlphaFoldDB" id="A0AAN4RJS4"/>
<name>A0AAN4RJS4_9ENTE</name>
<evidence type="ECO:0000313" key="5">
    <source>
        <dbReference type="EMBL" id="GEQ53849.1"/>
    </source>
</evidence>
<dbReference type="EMBL" id="BKBO01000007">
    <property type="protein sequence ID" value="GEQ48809.1"/>
    <property type="molecule type" value="Genomic_DNA"/>
</dbReference>
<dbReference type="Pfam" id="PF15983">
    <property type="entry name" value="DUF4767"/>
    <property type="match status" value="1"/>
</dbReference>
<gene>
    <name evidence="4" type="ORF">TK11N_06610</name>
    <name evidence="5" type="ORF">TK2N_06930</name>
</gene>
<evidence type="ECO:0000313" key="6">
    <source>
        <dbReference type="Proteomes" id="UP000886597"/>
    </source>
</evidence>
<comment type="caution">
    <text evidence="5">The sequence shown here is derived from an EMBL/GenBank/DDBJ whole genome shotgun (WGS) entry which is preliminary data.</text>
</comment>
<dbReference type="InterPro" id="IPR031927">
    <property type="entry name" value="DUF4767"/>
</dbReference>
<dbReference type="PROSITE" id="PS51257">
    <property type="entry name" value="PROKAR_LIPOPROTEIN"/>
    <property type="match status" value="1"/>
</dbReference>
<evidence type="ECO:0000313" key="7">
    <source>
        <dbReference type="Proteomes" id="UP000886607"/>
    </source>
</evidence>
<keyword evidence="7" id="KW-1185">Reference proteome</keyword>
<sequence>MKKGLTISLLVSMLLLAGCQSGEEPEASPNENTSTASTSLVESETVESTSQSTTENTTSSNTTESTSSSSEVEERLWDTDKAQSLDTFMTDWGETMDQEYKEYSQGNNVDWYGEQIPDELVGEKKDWNTVLEEEPIDFEWSENGEASEDAYALVAVYSDADTQEYPDQHLYFFAIYDGEPKVLISQQTQGNAENNFYFSETDNEELQDGFSDIVNDDRI</sequence>
<feature type="region of interest" description="Disordered" evidence="1">
    <location>
        <begin position="21"/>
        <end position="80"/>
    </location>
</feature>
<keyword evidence="2" id="KW-0732">Signal</keyword>
<reference evidence="5" key="1">
    <citation type="submission" date="2019-08" db="EMBL/GenBank/DDBJ databases">
        <authorList>
            <person name="Ishikawa M."/>
            <person name="Suzuki T."/>
            <person name="Matsutani M."/>
        </authorList>
    </citation>
    <scope>NUCLEOTIDE SEQUENCE</scope>
    <source>
        <strain evidence="5">7C1</strain>
        <strain evidence="4">8C4</strain>
    </source>
</reference>
<evidence type="ECO:0000256" key="1">
    <source>
        <dbReference type="SAM" id="MobiDB-lite"/>
    </source>
</evidence>
<evidence type="ECO:0000256" key="2">
    <source>
        <dbReference type="SAM" id="SignalP"/>
    </source>
</evidence>
<organism evidence="5 6">
    <name type="scientific">Tetragenococcus koreensis</name>
    <dbReference type="NCBI Taxonomy" id="290335"/>
    <lineage>
        <taxon>Bacteria</taxon>
        <taxon>Bacillati</taxon>
        <taxon>Bacillota</taxon>
        <taxon>Bacilli</taxon>
        <taxon>Lactobacillales</taxon>
        <taxon>Enterococcaceae</taxon>
        <taxon>Tetragenococcus</taxon>
    </lineage>
</organism>
<feature type="domain" description="DUF4767" evidence="3">
    <location>
        <begin position="75"/>
        <end position="214"/>
    </location>
</feature>
<reference evidence="5" key="2">
    <citation type="journal article" date="2020" name="Int. Dairy J.">
        <title>Lactic acid bacterial diversity in Brie cheese focusing on salt concentration and pH of isolation medium and characterisation of halophilic and alkaliphilic lactic acid bacterial isolates.</title>
        <authorList>
            <person name="Unno R."/>
            <person name="Matsutani M."/>
            <person name="Suzuki T."/>
            <person name="Kodama K."/>
            <person name="Matsushita H."/>
            <person name="Yamasato K."/>
            <person name="Koizumi Y."/>
            <person name="Ishikawa M."/>
        </authorList>
    </citation>
    <scope>NUCLEOTIDE SEQUENCE</scope>
    <source>
        <strain evidence="5">7C1</strain>
        <strain evidence="4">8C4</strain>
    </source>
</reference>
<proteinExistence type="predicted"/>
<dbReference type="RefSeq" id="WP_202583616.1">
    <property type="nucleotide sequence ID" value="NZ_BKBO01000007.1"/>
</dbReference>
<accession>A0AAN4RJS4</accession>
<dbReference type="Proteomes" id="UP000886597">
    <property type="component" value="Unassembled WGS sequence"/>
</dbReference>
<dbReference type="EMBL" id="BKBQ01000008">
    <property type="protein sequence ID" value="GEQ53849.1"/>
    <property type="molecule type" value="Genomic_DNA"/>
</dbReference>
<feature type="compositionally biased region" description="Low complexity" evidence="1">
    <location>
        <begin position="33"/>
        <end position="70"/>
    </location>
</feature>
<feature type="chain" id="PRO_5043284243" description="DUF4767 domain-containing protein" evidence="2">
    <location>
        <begin position="18"/>
        <end position="219"/>
    </location>
</feature>
<feature type="signal peptide" evidence="2">
    <location>
        <begin position="1"/>
        <end position="17"/>
    </location>
</feature>
<dbReference type="Proteomes" id="UP000886607">
    <property type="component" value="Unassembled WGS sequence"/>
</dbReference>